<accession>A0ABM6RU07</accession>
<dbReference type="EMBL" id="CP019454">
    <property type="protein sequence ID" value="AUW94934.1"/>
    <property type="molecule type" value="Genomic_DNA"/>
</dbReference>
<organism evidence="1 2">
    <name type="scientific">Sulfobacillus thermotolerans</name>
    <dbReference type="NCBI Taxonomy" id="338644"/>
    <lineage>
        <taxon>Bacteria</taxon>
        <taxon>Bacillati</taxon>
        <taxon>Bacillota</taxon>
        <taxon>Clostridia</taxon>
        <taxon>Eubacteriales</taxon>
        <taxon>Clostridiales Family XVII. Incertae Sedis</taxon>
        <taxon>Sulfobacillus</taxon>
    </lineage>
</organism>
<evidence type="ECO:0000313" key="2">
    <source>
        <dbReference type="Proteomes" id="UP000325292"/>
    </source>
</evidence>
<evidence type="ECO:0000313" key="1">
    <source>
        <dbReference type="EMBL" id="AUW94934.1"/>
    </source>
</evidence>
<reference evidence="1 2" key="1">
    <citation type="journal article" date="2019" name="Sci. Rep.">
        <title>Sulfobacillus thermotolerans: new insights into resistance and metabolic capacities of acidophilic chemolithotrophs.</title>
        <authorList>
            <person name="Panyushkina A.E."/>
            <person name="Babenko V.V."/>
            <person name="Nikitina A.S."/>
            <person name="Selezneva O.V."/>
            <person name="Tsaplina I.A."/>
            <person name="Letarova M.A."/>
            <person name="Kostryukova E.S."/>
            <person name="Letarov A.V."/>
        </authorList>
    </citation>
    <scope>NUCLEOTIDE SEQUENCE [LARGE SCALE GENOMIC DNA]</scope>
    <source>
        <strain evidence="1 2">Kr1</strain>
    </source>
</reference>
<protein>
    <recommendedName>
        <fullName evidence="3">CopG family transcriptional regulator</fullName>
    </recommendedName>
</protein>
<evidence type="ECO:0008006" key="3">
    <source>
        <dbReference type="Google" id="ProtNLM"/>
    </source>
</evidence>
<name>A0ABM6RU07_9FIRM</name>
<dbReference type="Proteomes" id="UP000325292">
    <property type="component" value="Chromosome"/>
</dbReference>
<keyword evidence="2" id="KW-1185">Reference proteome</keyword>
<gene>
    <name evidence="1" type="ORF">BXT84_14040</name>
</gene>
<proteinExistence type="predicted"/>
<sequence>MSAKTINKTSTKGKKYKNTQHTMIMFEVPVIEKIRQHAQETNQTISSIVNQLVKQSMKF</sequence>